<evidence type="ECO:0000256" key="3">
    <source>
        <dbReference type="PIRSR" id="PIRSR006698-2"/>
    </source>
</evidence>
<comment type="caution">
    <text evidence="6">The sequence shown here is derived from an EMBL/GenBank/DDBJ whole genome shotgun (WGS) entry which is preliminary data.</text>
</comment>
<keyword evidence="2 3" id="KW-0342">GTP-binding</keyword>
<feature type="domain" description="Septin-type G" evidence="5">
    <location>
        <begin position="1"/>
        <end position="261"/>
    </location>
</feature>
<reference evidence="6 7" key="1">
    <citation type="submission" date="2019-01" db="EMBL/GenBank/DDBJ databases">
        <title>Draft Genome and Complete Hox-Cluster Characterization of the Sterlet Sturgeon (Acipenser ruthenus).</title>
        <authorList>
            <person name="Wei Q."/>
        </authorList>
    </citation>
    <scope>NUCLEOTIDE SEQUENCE [LARGE SCALE GENOMIC DNA]</scope>
    <source>
        <strain evidence="6">WHYD16114868_AA</strain>
        <tissue evidence="6">Blood</tissue>
    </source>
</reference>
<keyword evidence="7" id="KW-1185">Reference proteome</keyword>
<name>A0A444USN5_ACIRT</name>
<proteinExistence type="predicted"/>
<evidence type="ECO:0000313" key="6">
    <source>
        <dbReference type="EMBL" id="RXM91182.1"/>
    </source>
</evidence>
<feature type="site" description="Important for dimerization" evidence="3">
    <location>
        <position position="116"/>
    </location>
</feature>
<dbReference type="EMBL" id="SCEB01009955">
    <property type="protein sequence ID" value="RXM91182.1"/>
    <property type="molecule type" value="Genomic_DNA"/>
</dbReference>
<evidence type="ECO:0000313" key="7">
    <source>
        <dbReference type="Proteomes" id="UP000289886"/>
    </source>
</evidence>
<protein>
    <submittedName>
        <fullName evidence="6">Septin-4</fullName>
    </submittedName>
</protein>
<organism evidence="6 7">
    <name type="scientific">Acipenser ruthenus</name>
    <name type="common">Sterlet sturgeon</name>
    <dbReference type="NCBI Taxonomy" id="7906"/>
    <lineage>
        <taxon>Eukaryota</taxon>
        <taxon>Metazoa</taxon>
        <taxon>Chordata</taxon>
        <taxon>Craniata</taxon>
        <taxon>Vertebrata</taxon>
        <taxon>Euteleostomi</taxon>
        <taxon>Actinopterygii</taxon>
        <taxon>Chondrostei</taxon>
        <taxon>Acipenseriformes</taxon>
        <taxon>Acipenseridae</taxon>
        <taxon>Acipenser</taxon>
    </lineage>
</organism>
<dbReference type="CDD" id="cd01850">
    <property type="entry name" value="CDC_Septin"/>
    <property type="match status" value="1"/>
</dbReference>
<dbReference type="InterPro" id="IPR030379">
    <property type="entry name" value="G_SEPTIN_dom"/>
</dbReference>
<dbReference type="InterPro" id="IPR016491">
    <property type="entry name" value="Septin"/>
</dbReference>
<dbReference type="PROSITE" id="PS51719">
    <property type="entry name" value="G_SEPTIN"/>
    <property type="match status" value="1"/>
</dbReference>
<feature type="compositionally biased region" description="Basic and acidic residues" evidence="4">
    <location>
        <begin position="243"/>
        <end position="261"/>
    </location>
</feature>
<sequence>MVAGESGLGKSTLVNSLFLTDLYKDRKLLNAEERITQTVEITKHSVDIEEKGVKLRLTVVDTPGFGDAVNNTECWKSVADYIDQQFEQYFRDESGLNRKNIQDNRVHCCLYFISPFGHGLRPLDVEFMKALHEKESIPFAVIGSNTVVEAKGKRVRGRLYPWGIVEVENTAHCDFVKLRNMLVRTHMQDLKDVTRETHYENYRAHCIQSMTRMVVKERNRNKLTRESGTDFPIPVVPAGSDSETEKLIREKDEEVRESVGS</sequence>
<dbReference type="GO" id="GO:0005525">
    <property type="term" value="F:GTP binding"/>
    <property type="evidence" value="ECO:0007669"/>
    <property type="project" value="UniProtKB-KW"/>
</dbReference>
<dbReference type="AlphaFoldDB" id="A0A444USN5"/>
<dbReference type="Gene3D" id="3.40.50.300">
    <property type="entry name" value="P-loop containing nucleotide triphosphate hydrolases"/>
    <property type="match status" value="2"/>
</dbReference>
<gene>
    <name evidence="6" type="ORF">EOD39_21442</name>
</gene>
<keyword evidence="1 3" id="KW-0547">Nucleotide-binding</keyword>
<dbReference type="SUPFAM" id="SSF52540">
    <property type="entry name" value="P-loop containing nucleoside triphosphate hydrolases"/>
    <property type="match status" value="1"/>
</dbReference>
<dbReference type="PIRSF" id="PIRSF006698">
    <property type="entry name" value="Septin"/>
    <property type="match status" value="1"/>
</dbReference>
<evidence type="ECO:0000259" key="5">
    <source>
        <dbReference type="PROSITE" id="PS51719"/>
    </source>
</evidence>
<dbReference type="PANTHER" id="PTHR18884">
    <property type="entry name" value="SEPTIN"/>
    <property type="match status" value="1"/>
</dbReference>
<accession>A0A444USN5</accession>
<dbReference type="InterPro" id="IPR027417">
    <property type="entry name" value="P-loop_NTPase"/>
</dbReference>
<evidence type="ECO:0000256" key="2">
    <source>
        <dbReference type="ARBA" id="ARBA00023134"/>
    </source>
</evidence>
<evidence type="ECO:0000256" key="1">
    <source>
        <dbReference type="ARBA" id="ARBA00022741"/>
    </source>
</evidence>
<feature type="region of interest" description="Disordered" evidence="4">
    <location>
        <begin position="222"/>
        <end position="261"/>
    </location>
</feature>
<dbReference type="Pfam" id="PF00735">
    <property type="entry name" value="Septin"/>
    <property type="match status" value="1"/>
</dbReference>
<dbReference type="Proteomes" id="UP000289886">
    <property type="component" value="Unassembled WGS sequence"/>
</dbReference>
<evidence type="ECO:0000256" key="4">
    <source>
        <dbReference type="SAM" id="MobiDB-lite"/>
    </source>
</evidence>